<dbReference type="InterPro" id="IPR043129">
    <property type="entry name" value="ATPase_NBD"/>
</dbReference>
<name>Q6DF47_XENTR</name>
<dbReference type="EMBL" id="BC076896">
    <property type="protein sequence ID" value="AAH76896.1"/>
    <property type="molecule type" value="mRNA"/>
</dbReference>
<dbReference type="PaxDb" id="8364-ENSXETP00000006761"/>
<evidence type="ECO:0000313" key="13">
    <source>
        <dbReference type="Xenbase" id="XB-GENE-22041684"/>
    </source>
</evidence>
<evidence type="ECO:0000313" key="10">
    <source>
        <dbReference type="Ensembl" id="ENSXETP00000115846"/>
    </source>
</evidence>
<reference evidence="12" key="5">
    <citation type="submission" date="2025-04" db="UniProtKB">
        <authorList>
            <consortium name="RefSeq"/>
        </authorList>
    </citation>
    <scope>IDENTIFICATION</scope>
</reference>
<dbReference type="FunFam" id="3.30.420.40:FF:000148">
    <property type="entry name" value="Actin, alpha skeletal muscle"/>
    <property type="match status" value="1"/>
</dbReference>
<dbReference type="RefSeq" id="NP_001006111.1">
    <property type="nucleotide sequence ID" value="NM_001006111.1"/>
</dbReference>
<keyword evidence="11" id="KW-1185">Reference proteome</keyword>
<dbReference type="SMART" id="SM00268">
    <property type="entry name" value="ACTIN"/>
    <property type="match status" value="1"/>
</dbReference>
<accession>Q6DF47</accession>
<dbReference type="GeneID" id="448563"/>
<gene>
    <name evidence="9 12 13" type="primary">actrt2</name>
    <name evidence="8 12" type="synonym">actb</name>
</gene>
<dbReference type="Gene3D" id="3.90.640.10">
    <property type="entry name" value="Actin, Chain A, domain 4"/>
    <property type="match status" value="1"/>
</dbReference>
<accession>F7C8B9</accession>
<dbReference type="CDD" id="cd13397">
    <property type="entry name" value="ASKHA_NBD_actin_Arp-T1-3"/>
    <property type="match status" value="1"/>
</dbReference>
<dbReference type="STRING" id="8364.ENSXETP00000007380"/>
<dbReference type="GO" id="GO:0005524">
    <property type="term" value="F:ATP binding"/>
    <property type="evidence" value="ECO:0007669"/>
    <property type="project" value="UniProtKB-KW"/>
</dbReference>
<dbReference type="Xenbase" id="XB-GENE-22041684">
    <property type="gene designation" value="actrt2"/>
</dbReference>
<dbReference type="Pfam" id="PF00022">
    <property type="entry name" value="Actin"/>
    <property type="match status" value="1"/>
</dbReference>
<dbReference type="PaxDb" id="8364-ENSXETP00000034519"/>
<dbReference type="OrthoDB" id="6953074at2759"/>
<dbReference type="HOGENOM" id="CLU_027965_0_2_1"/>
<dbReference type="PRINTS" id="PR00190">
    <property type="entry name" value="ACTIN"/>
</dbReference>
<dbReference type="GO" id="GO:0015629">
    <property type="term" value="C:actin cytoskeleton"/>
    <property type="evidence" value="ECO:0000318"/>
    <property type="project" value="GO_Central"/>
</dbReference>
<dbReference type="GeneTree" id="ENSGT00940000165349"/>
<dbReference type="eggNOG" id="KOG0676">
    <property type="taxonomic scope" value="Eukaryota"/>
</dbReference>
<reference evidence="10" key="4">
    <citation type="submission" date="2021-03" db="UniProtKB">
        <authorList>
            <consortium name="Ensembl"/>
        </authorList>
    </citation>
    <scope>IDENTIFICATION</scope>
</reference>
<dbReference type="Gene3D" id="3.30.420.40">
    <property type="match status" value="2"/>
</dbReference>
<dbReference type="Proteomes" id="UP000008143">
    <property type="component" value="Chromosome 7"/>
</dbReference>
<proteinExistence type="evidence at transcript level"/>
<keyword evidence="4" id="KW-0547">Nucleotide-binding</keyword>
<dbReference type="Ensembl" id="ENSXETT00000006761">
    <property type="protein sequence ID" value="ENSXETP00000006761"/>
    <property type="gene ID" value="ENSXETG00000003120"/>
</dbReference>
<dbReference type="FunFam" id="3.90.640.10:FF:000007">
    <property type="entry name" value="Actin like 7B"/>
    <property type="match status" value="1"/>
</dbReference>
<dbReference type="AGR" id="Xenbase:XB-GENE-22041684"/>
<evidence type="ECO:0000256" key="1">
    <source>
        <dbReference type="ARBA" id="ARBA00004245"/>
    </source>
</evidence>
<evidence type="ECO:0000313" key="11">
    <source>
        <dbReference type="Proteomes" id="UP000008143"/>
    </source>
</evidence>
<comment type="similarity">
    <text evidence="2 7">Belongs to the actin family.</text>
</comment>
<dbReference type="DNASU" id="448563"/>
<evidence type="ECO:0000256" key="3">
    <source>
        <dbReference type="ARBA" id="ARBA00022490"/>
    </source>
</evidence>
<comment type="subcellular location">
    <subcellularLocation>
        <location evidence="1">Cytoplasm</location>
        <location evidence="1">Cytoskeleton</location>
    </subcellularLocation>
</comment>
<reference evidence="9" key="3">
    <citation type="journal article" date="2010" name="Science">
        <title>The genome of the Western clawed frog Xenopus tropicalis.</title>
        <authorList>
            <person name="Hellsten U."/>
            <person name="Harland R.M."/>
            <person name="Gilchrist M.J."/>
            <person name="Hendrix D."/>
            <person name="Jurka J."/>
            <person name="Kapitonov V."/>
            <person name="Ovcharenko I."/>
            <person name="Putnam N.H."/>
            <person name="Shu S."/>
            <person name="Taher L."/>
            <person name="Blitz I.L."/>
            <person name="Blumberg B."/>
            <person name="Dichmann D.S."/>
            <person name="Dubchak I."/>
            <person name="Amaya E."/>
            <person name="Detter J.C."/>
            <person name="Fletcher R."/>
            <person name="Gerhard D.S."/>
            <person name="Goodstein D."/>
            <person name="Graves T."/>
            <person name="Grigoriev I.V."/>
            <person name="Grimwood J."/>
            <person name="Kawashima T."/>
            <person name="Lindquist E."/>
            <person name="Lucas S.M."/>
            <person name="Mead P.E."/>
            <person name="Mitros T."/>
            <person name="Ogino H."/>
            <person name="Ohta Y."/>
            <person name="Poliakov A.V."/>
            <person name="Pollet N."/>
            <person name="Robert J."/>
            <person name="Salamov A."/>
            <person name="Sater A.K."/>
            <person name="Schmutz J."/>
            <person name="Terry A."/>
            <person name="Vize P.D."/>
            <person name="Warren W.C."/>
            <person name="Wells D."/>
            <person name="Wills A."/>
            <person name="Wilson R.K."/>
            <person name="Zimmerman L.B."/>
            <person name="Zorn A.M."/>
            <person name="Grainger R."/>
            <person name="Grammer T."/>
            <person name="Khokha M.K."/>
            <person name="Richardson P.M."/>
            <person name="Rokhsar D.S."/>
        </authorList>
    </citation>
    <scope>NUCLEOTIDE SEQUENCE [LARGE SCALE GENOMIC DNA]</scope>
    <source>
        <strain evidence="9">Nigerian</strain>
    </source>
</reference>
<evidence type="ECO:0000313" key="12">
    <source>
        <dbReference type="RefSeq" id="NP_001006111.1"/>
    </source>
</evidence>
<evidence type="ECO:0000313" key="9">
    <source>
        <dbReference type="Ensembl" id="ENSXETP00000006761"/>
    </source>
</evidence>
<sequence>MTDLQLVHKPAVIFDIGSGNCKAGMSGEDLPTAVVPSVVGHLSDRSAMLGAGQQPYYVGEMAMSKRAILDLVFPIKEGIVKSWDNMIKIWKYLYKYELKKPSSEHPVFLTEAPLNPLRNRHKMAEIFFENFNVPAMYVSHQANLALYASGLTTGIVLDVGAGITHTVAIYDGVALPHAVSKLPVAGRTITQYLMKLLTENGYNFITAAEREIVRDIKEKLCYIALDPSAEYERNPKDITKEYTLPDGNVIKIDSQLFRAPEALFSPSNIGLEAPGVQGLINNIIQKCPIDIRRALLSNVVLSGGSTLFPGFDERVLRELEKKAPDGVQIKVLAATDRKYSVWIGASVLSSMDSFKENWIRKSEYDEFGPSIVHQK</sequence>
<dbReference type="InterPro" id="IPR004000">
    <property type="entry name" value="Actin"/>
</dbReference>
<dbReference type="ExpressionAtlas" id="Q6DF47">
    <property type="expression patterns" value="baseline"/>
</dbReference>
<dbReference type="AlphaFoldDB" id="Q6DF47"/>
<dbReference type="CTD" id="140625"/>
<dbReference type="KEGG" id="xtr:448563"/>
<evidence type="ECO:0000256" key="2">
    <source>
        <dbReference type="ARBA" id="ARBA00006752"/>
    </source>
</evidence>
<dbReference type="PANTHER" id="PTHR11937">
    <property type="entry name" value="ACTIN"/>
    <property type="match status" value="1"/>
</dbReference>
<dbReference type="SUPFAM" id="SSF53067">
    <property type="entry name" value="Actin-like ATPase domain"/>
    <property type="match status" value="2"/>
</dbReference>
<keyword evidence="5" id="KW-0067">ATP-binding</keyword>
<dbReference type="OMA" id="GEMAMSK"/>
<evidence type="ECO:0000256" key="5">
    <source>
        <dbReference type="ARBA" id="ARBA00022840"/>
    </source>
</evidence>
<evidence type="ECO:0000256" key="6">
    <source>
        <dbReference type="ARBA" id="ARBA00023212"/>
    </source>
</evidence>
<keyword evidence="6" id="KW-0206">Cytoskeleton</keyword>
<reference evidence="8" key="2">
    <citation type="submission" date="2004-07" db="EMBL/GenBank/DDBJ databases">
        <authorList>
            <consortium name="NIH - Xenopus Gene Collection (XGC) project"/>
        </authorList>
    </citation>
    <scope>NUCLEOTIDE SEQUENCE [LARGE SCALE MRNA]</scope>
    <source>
        <tissue evidence="8">Whole body</tissue>
    </source>
</reference>
<evidence type="ECO:0000256" key="4">
    <source>
        <dbReference type="ARBA" id="ARBA00022741"/>
    </source>
</evidence>
<evidence type="ECO:0000313" key="8">
    <source>
        <dbReference type="EMBL" id="AAH76896.1"/>
    </source>
</evidence>
<keyword evidence="3" id="KW-0963">Cytoplasm</keyword>
<reference evidence="12" key="1">
    <citation type="journal article" date="2002" name="Dev. Dyn.">
        <title>Genetic and genomic tools for Xenopus research: The NIH Xenopus initiative.</title>
        <authorList>
            <person name="Klein S.L."/>
            <person name="Strausberg R.L."/>
            <person name="Wagner L."/>
            <person name="Pontius J."/>
            <person name="Clifton S.W."/>
            <person name="Richardson P."/>
        </authorList>
    </citation>
    <scope>NUCLEOTIDE SEQUENCE</scope>
</reference>
<dbReference type="Ensembl" id="ENSXETT00000119274">
    <property type="protein sequence ID" value="ENSXETP00000115846"/>
    <property type="gene ID" value="ENSXETG00000003120"/>
</dbReference>
<protein>
    <submittedName>
        <fullName evidence="9 12">Actin related protein T2</fullName>
    </submittedName>
    <submittedName>
        <fullName evidence="8">Actin,beta</fullName>
    </submittedName>
</protein>
<organism evidence="8">
    <name type="scientific">Xenopus tropicalis</name>
    <name type="common">Western clawed frog</name>
    <name type="synonym">Silurana tropicalis</name>
    <dbReference type="NCBI Taxonomy" id="8364"/>
    <lineage>
        <taxon>Eukaryota</taxon>
        <taxon>Metazoa</taxon>
        <taxon>Chordata</taxon>
        <taxon>Craniata</taxon>
        <taxon>Vertebrata</taxon>
        <taxon>Euteleostomi</taxon>
        <taxon>Amphibia</taxon>
        <taxon>Batrachia</taxon>
        <taxon>Anura</taxon>
        <taxon>Pipoidea</taxon>
        <taxon>Pipidae</taxon>
        <taxon>Xenopodinae</taxon>
        <taxon>Xenopus</taxon>
        <taxon>Silurana</taxon>
    </lineage>
</organism>
<dbReference type="Bgee" id="ENSXETG00000003120">
    <property type="expression patterns" value="Expressed in testis"/>
</dbReference>
<evidence type="ECO:0000256" key="7">
    <source>
        <dbReference type="RuleBase" id="RU000487"/>
    </source>
</evidence>